<accession>A0ABV5KHB8</accession>
<dbReference type="InterPro" id="IPR036866">
    <property type="entry name" value="RibonucZ/Hydroxyglut_hydro"/>
</dbReference>
<name>A0ABV5KHB8_9ACTN</name>
<reference evidence="2 3" key="1">
    <citation type="submission" date="2024-09" db="EMBL/GenBank/DDBJ databases">
        <authorList>
            <person name="Sun Q."/>
            <person name="Mori K."/>
        </authorList>
    </citation>
    <scope>NUCLEOTIDE SEQUENCE [LARGE SCALE GENOMIC DNA]</scope>
    <source>
        <strain evidence="2 3">JCM 9626</strain>
    </source>
</reference>
<organism evidence="2 3">
    <name type="scientific">Nocardioides plantarum</name>
    <dbReference type="NCBI Taxonomy" id="29299"/>
    <lineage>
        <taxon>Bacteria</taxon>
        <taxon>Bacillati</taxon>
        <taxon>Actinomycetota</taxon>
        <taxon>Actinomycetes</taxon>
        <taxon>Propionibacteriales</taxon>
        <taxon>Nocardioidaceae</taxon>
        <taxon>Nocardioides</taxon>
    </lineage>
</organism>
<keyword evidence="3" id="KW-1185">Reference proteome</keyword>
<dbReference type="SUPFAM" id="SSF56281">
    <property type="entry name" value="Metallo-hydrolase/oxidoreductase"/>
    <property type="match status" value="1"/>
</dbReference>
<comment type="caution">
    <text evidence="2">The sequence shown here is derived from an EMBL/GenBank/DDBJ whole genome shotgun (WGS) entry which is preliminary data.</text>
</comment>
<dbReference type="Pfam" id="PF00753">
    <property type="entry name" value="Lactamase_B"/>
    <property type="match status" value="1"/>
</dbReference>
<dbReference type="RefSeq" id="WP_246084047.1">
    <property type="nucleotide sequence ID" value="NZ_JBHMDG010000030.1"/>
</dbReference>
<proteinExistence type="predicted"/>
<dbReference type="Gene3D" id="1.10.10.10">
    <property type="entry name" value="Winged helix-like DNA-binding domain superfamily/Winged helix DNA-binding domain"/>
    <property type="match status" value="1"/>
</dbReference>
<dbReference type="InterPro" id="IPR036388">
    <property type="entry name" value="WH-like_DNA-bd_sf"/>
</dbReference>
<dbReference type="InterPro" id="IPR050662">
    <property type="entry name" value="Sec-metab_biosynth-thioest"/>
</dbReference>
<feature type="domain" description="Metallo-beta-lactamase" evidence="1">
    <location>
        <begin position="34"/>
        <end position="246"/>
    </location>
</feature>
<evidence type="ECO:0000313" key="3">
    <source>
        <dbReference type="Proteomes" id="UP001589750"/>
    </source>
</evidence>
<dbReference type="Gene3D" id="3.60.15.10">
    <property type="entry name" value="Ribonuclease Z/Hydroxyacylglutathione hydrolase-like"/>
    <property type="match status" value="1"/>
</dbReference>
<dbReference type="PANTHER" id="PTHR23131:SF4">
    <property type="entry name" value="METALLO-BETA-LACTAMASE SUPERFAMILY POTEIN"/>
    <property type="match status" value="1"/>
</dbReference>
<dbReference type="PANTHER" id="PTHR23131">
    <property type="entry name" value="ENDORIBONUCLEASE LACTB2"/>
    <property type="match status" value="1"/>
</dbReference>
<gene>
    <name evidence="2" type="ORF">ACFFRI_19565</name>
</gene>
<protein>
    <submittedName>
        <fullName evidence="2">MBL fold metallo-hydrolase</fullName>
    </submittedName>
</protein>
<dbReference type="SMART" id="SM00849">
    <property type="entry name" value="Lactamase_B"/>
    <property type="match status" value="1"/>
</dbReference>
<sequence>MSPEASDWSAAGCYPVAPGIHRIPLPMPNDGLRAVSVYAVESADGLALVDGGWHVPEAWDRLAAGLRAVGGDVTDVADVYVTHVHRDHYTLALELRRRVGARVHLGRGEATGLQAVRALGSNVPISSLRELARAGAAHLGDPVVEATRRESFDLSDWQDPDTWLDPGIVDLGTRRWEVVPTPGHTKGHVVLHDLDAGLMFTGDHVLPTITPSIGFELGEWALPLGQYLGSLSRLLDRPDAEMLPAHGHHGGSVHERVVALLAHHDRRLGEIVAVAGSNPDPVTGLQVAERLSWTKHGRAFYDLDAFNRMIAVCETLAHLDVLVDRGTLVAEPGASDEVATHFRG</sequence>
<dbReference type="Proteomes" id="UP001589750">
    <property type="component" value="Unassembled WGS sequence"/>
</dbReference>
<evidence type="ECO:0000259" key="1">
    <source>
        <dbReference type="SMART" id="SM00849"/>
    </source>
</evidence>
<dbReference type="EMBL" id="JBHMDG010000030">
    <property type="protein sequence ID" value="MFB9315255.1"/>
    <property type="molecule type" value="Genomic_DNA"/>
</dbReference>
<dbReference type="InterPro" id="IPR001279">
    <property type="entry name" value="Metallo-B-lactamas"/>
</dbReference>
<evidence type="ECO:0000313" key="2">
    <source>
        <dbReference type="EMBL" id="MFB9315255.1"/>
    </source>
</evidence>